<dbReference type="InterPro" id="IPR018165">
    <property type="entry name" value="Ala-tRNA-synth_IIc_core"/>
</dbReference>
<sequence length="886" mass="96052">MRSPDIRSTFLDFFSARDHRVVPSSPLIPNDPTLLLTAAGMNQFKPYMLGESAPEYRRATSVQKCARMSDIDNVGRTTRHATFFEMLGNFSFGDYFKEETVGWAWELLTGHFGLDPDRLWITVYLDDDEAERMWRRLGVPDERIQRLGMADNYWSMGAPGPCGPSSELHYDRGPSFGREGGPAVDGERYQEIWNLVFMQNLRGEGPAKEGYPIVGELPARNIDTGLGMDRLAAILQDVDTVCETDLVAPTFRLVQELAGREYPGRDGSEESVSFRVVAEHARSAAFLIADGVLPGKDGRGYVLRRLMRRAIRHARVLGIEEPALAALTGSVIDNLGPAWPELERRRDLIEQVVAAEEDGFDRTLRQGSRLLDGAIERARTSGSGLSGRTAFELHDTYGFPIDLTVDAARSAGLTVDEDAFGELLERQQRQAKDAERDRKGGAVARQDAYRRIAARHGLTEFVGHDGTRADARVVGLLDGPDLVEEAVEGQEIELILDRSPFYAEAGGQVGDTGRVTTAAGTLEILDTRPGLDGLHVHRARVTAGEVRTGVEAEAVVDAERRAATARSHSATHVLHAMLRRVLGDHAAQRGSRVEPGRLRFDFAHFGAVGAGELTTVQTLVNDYLLDDPDVRVWEASRDEAEAAGAIALFGEKYGDHVRIVDIGDASRELCGGTHVGHGSQAGPVHVVGESSIGVGLRRIEALTGADALRHHDRQQELLTELAGLLNVPPDQAPERLRQRLSALAETQRELDRLRQAERTATAERLAGRSERVDGAWLVAELLGDVPAEELRPLAIELARRPGPGAVVLGTSSGGTATLVGAFTRDLADTGLRARDLLTSAAQIVGGGAGGKGALAQAGGRRPEQLREALALAADAARTALRGPSSR</sequence>
<dbReference type="GO" id="GO:0006419">
    <property type="term" value="P:alanyl-tRNA aminoacylation"/>
    <property type="evidence" value="ECO:0007669"/>
    <property type="project" value="UniProtKB-UniRule"/>
</dbReference>
<evidence type="ECO:0000313" key="17">
    <source>
        <dbReference type="Proteomes" id="UP000468735"/>
    </source>
</evidence>
<keyword evidence="2 13" id="KW-0820">tRNA-binding</keyword>
<dbReference type="HAMAP" id="MF_00036_B">
    <property type="entry name" value="Ala_tRNA_synth_B"/>
    <property type="match status" value="1"/>
</dbReference>
<dbReference type="Pfam" id="PF01411">
    <property type="entry name" value="tRNA-synt_2c"/>
    <property type="match status" value="1"/>
</dbReference>
<keyword evidence="9 13" id="KW-0648">Protein biosynthesis</keyword>
<keyword evidence="14" id="KW-0175">Coiled coil</keyword>
<evidence type="ECO:0000256" key="3">
    <source>
        <dbReference type="ARBA" id="ARBA00022598"/>
    </source>
</evidence>
<comment type="similarity">
    <text evidence="1 13">Belongs to the class-II aminoacyl-tRNA synthetase family.</text>
</comment>
<feature type="binding site" evidence="13">
    <location>
        <position position="572"/>
    </location>
    <ligand>
        <name>Zn(2+)</name>
        <dbReference type="ChEBI" id="CHEBI:29105"/>
    </ligand>
</feature>
<dbReference type="InterPro" id="IPR023033">
    <property type="entry name" value="Ala_tRNA_ligase_euk/bac"/>
</dbReference>
<dbReference type="Gene3D" id="3.30.54.20">
    <property type="match status" value="1"/>
</dbReference>
<dbReference type="PANTHER" id="PTHR11777:SF9">
    <property type="entry name" value="ALANINE--TRNA LIGASE, CYTOPLASMIC"/>
    <property type="match status" value="1"/>
</dbReference>
<keyword evidence="17" id="KW-1185">Reference proteome</keyword>
<evidence type="ECO:0000256" key="12">
    <source>
        <dbReference type="ARBA" id="ARBA00048300"/>
    </source>
</evidence>
<keyword evidence="6 13" id="KW-0862">Zinc</keyword>
<dbReference type="FunFam" id="3.30.980.10:FF:000004">
    <property type="entry name" value="Alanine--tRNA ligase, cytoplasmic"/>
    <property type="match status" value="1"/>
</dbReference>
<dbReference type="Pfam" id="PF02272">
    <property type="entry name" value="DHHA1"/>
    <property type="match status" value="1"/>
</dbReference>
<dbReference type="Gene3D" id="3.10.310.40">
    <property type="match status" value="1"/>
</dbReference>
<gene>
    <name evidence="13 16" type="primary">alaS</name>
    <name evidence="16" type="ORF">F8566_48445</name>
</gene>
<dbReference type="EC" id="6.1.1.7" evidence="13"/>
<dbReference type="GO" id="GO:0004813">
    <property type="term" value="F:alanine-tRNA ligase activity"/>
    <property type="evidence" value="ECO:0007669"/>
    <property type="project" value="UniProtKB-UniRule"/>
</dbReference>
<dbReference type="SUPFAM" id="SSF55681">
    <property type="entry name" value="Class II aaRS and biotin synthetases"/>
    <property type="match status" value="1"/>
</dbReference>
<dbReference type="PRINTS" id="PR00980">
    <property type="entry name" value="TRNASYNTHALA"/>
</dbReference>
<evidence type="ECO:0000256" key="8">
    <source>
        <dbReference type="ARBA" id="ARBA00022884"/>
    </source>
</evidence>
<evidence type="ECO:0000256" key="10">
    <source>
        <dbReference type="ARBA" id="ARBA00023146"/>
    </source>
</evidence>
<comment type="function">
    <text evidence="11 13">Catalyzes the attachment of alanine to tRNA(Ala) in a two-step reaction: alanine is first activated by ATP to form Ala-AMP and then transferred to the acceptor end of tRNA(Ala). Also edits incorrectly charged Ser-tRNA(Ala) and Gly-tRNA(Ala) via its editing domain.</text>
</comment>
<dbReference type="SUPFAM" id="SSF55186">
    <property type="entry name" value="ThrRS/AlaRS common domain"/>
    <property type="match status" value="1"/>
</dbReference>
<reference evidence="16 17" key="1">
    <citation type="submission" date="2019-09" db="EMBL/GenBank/DDBJ databases">
        <title>Actinomadura physcomitrii sp. nov., a novel actinomycete isolated from moss [Physcomitrium sphaericum (Ludw) Fuernr].</title>
        <authorList>
            <person name="Zhuang X."/>
            <person name="Liu C."/>
        </authorList>
    </citation>
    <scope>NUCLEOTIDE SEQUENCE [LARGE SCALE GENOMIC DNA]</scope>
    <source>
        <strain evidence="16 17">HMC1</strain>
    </source>
</reference>
<keyword evidence="7 13" id="KW-0067">ATP-binding</keyword>
<feature type="coiled-coil region" evidence="14">
    <location>
        <begin position="736"/>
        <end position="763"/>
    </location>
</feature>
<accession>A0A6H9Y5Q4</accession>
<comment type="domain">
    <text evidence="13">Consists of three domains; the N-terminal catalytic domain, the editing domain and the C-terminal C-Ala domain. The editing domain removes incorrectly charged amino acids, while the C-Ala domain, along with tRNA(Ala), serves as a bridge to cooperatively bring together the editing and aminoacylation centers thus stimulating deacylation of misacylated tRNAs.</text>
</comment>
<keyword evidence="4 13" id="KW-0479">Metal-binding</keyword>
<dbReference type="NCBIfam" id="TIGR00344">
    <property type="entry name" value="alaS"/>
    <property type="match status" value="1"/>
</dbReference>
<evidence type="ECO:0000256" key="4">
    <source>
        <dbReference type="ARBA" id="ARBA00022723"/>
    </source>
</evidence>
<dbReference type="FunFam" id="3.30.930.10:FF:000004">
    <property type="entry name" value="Alanine--tRNA ligase"/>
    <property type="match status" value="1"/>
</dbReference>
<dbReference type="GO" id="GO:0008270">
    <property type="term" value="F:zinc ion binding"/>
    <property type="evidence" value="ECO:0007669"/>
    <property type="project" value="UniProtKB-UniRule"/>
</dbReference>
<dbReference type="InterPro" id="IPR009000">
    <property type="entry name" value="Transl_B-barrel_sf"/>
</dbReference>
<organism evidence="16 17">
    <name type="scientific">Actinomadura rudentiformis</name>
    <dbReference type="NCBI Taxonomy" id="359158"/>
    <lineage>
        <taxon>Bacteria</taxon>
        <taxon>Bacillati</taxon>
        <taxon>Actinomycetota</taxon>
        <taxon>Actinomycetes</taxon>
        <taxon>Streptosporangiales</taxon>
        <taxon>Thermomonosporaceae</taxon>
        <taxon>Actinomadura</taxon>
    </lineage>
</organism>
<evidence type="ECO:0000256" key="2">
    <source>
        <dbReference type="ARBA" id="ARBA00022555"/>
    </source>
</evidence>
<evidence type="ECO:0000256" key="9">
    <source>
        <dbReference type="ARBA" id="ARBA00022917"/>
    </source>
</evidence>
<dbReference type="SUPFAM" id="SSF101353">
    <property type="entry name" value="Putative anticodon-binding domain of alanyl-tRNA synthetase (AlaRS)"/>
    <property type="match status" value="1"/>
</dbReference>
<feature type="binding site" evidence="13">
    <location>
        <position position="568"/>
    </location>
    <ligand>
        <name>Zn(2+)</name>
        <dbReference type="ChEBI" id="CHEBI:29105"/>
    </ligand>
</feature>
<evidence type="ECO:0000256" key="1">
    <source>
        <dbReference type="ARBA" id="ARBA00008226"/>
    </source>
</evidence>
<keyword evidence="13" id="KW-0963">Cytoplasm</keyword>
<feature type="binding site" evidence="13">
    <location>
        <position position="670"/>
    </location>
    <ligand>
        <name>Zn(2+)</name>
        <dbReference type="ChEBI" id="CHEBI:29105"/>
    </ligand>
</feature>
<evidence type="ECO:0000259" key="15">
    <source>
        <dbReference type="PROSITE" id="PS50860"/>
    </source>
</evidence>
<dbReference type="PANTHER" id="PTHR11777">
    <property type="entry name" value="ALANYL-TRNA SYNTHETASE"/>
    <property type="match status" value="1"/>
</dbReference>
<dbReference type="Gene3D" id="6.10.250.550">
    <property type="match status" value="1"/>
</dbReference>
<protein>
    <recommendedName>
        <fullName evidence="13">Alanine--tRNA ligase</fullName>
        <ecNumber evidence="13">6.1.1.7</ecNumber>
    </recommendedName>
    <alternativeName>
        <fullName evidence="13">Alanyl-tRNA synthetase</fullName>
        <shortName evidence="13">AlaRS</shortName>
    </alternativeName>
</protein>
<dbReference type="Gene3D" id="3.30.980.10">
    <property type="entry name" value="Threonyl-trna Synthetase, Chain A, domain 2"/>
    <property type="match status" value="1"/>
</dbReference>
<dbReference type="Pfam" id="PF07973">
    <property type="entry name" value="tRNA_SAD"/>
    <property type="match status" value="1"/>
</dbReference>
<keyword evidence="8 13" id="KW-0694">RNA-binding</keyword>
<dbReference type="InterPro" id="IPR003156">
    <property type="entry name" value="DHHA1_dom"/>
</dbReference>
<keyword evidence="3 13" id="KW-0436">Ligase</keyword>
<dbReference type="GO" id="GO:0000049">
    <property type="term" value="F:tRNA binding"/>
    <property type="evidence" value="ECO:0007669"/>
    <property type="project" value="UniProtKB-KW"/>
</dbReference>
<dbReference type="InterPro" id="IPR050058">
    <property type="entry name" value="Ala-tRNA_ligase"/>
</dbReference>
<dbReference type="InterPro" id="IPR018163">
    <property type="entry name" value="Thr/Ala-tRNA-synth_IIc_edit"/>
</dbReference>
<dbReference type="EMBL" id="WBMT01000036">
    <property type="protein sequence ID" value="KAB2339339.1"/>
    <property type="molecule type" value="Genomic_DNA"/>
</dbReference>
<feature type="domain" description="Alanyl-transfer RNA synthetases family profile" evidence="15">
    <location>
        <begin position="1"/>
        <end position="713"/>
    </location>
</feature>
<evidence type="ECO:0000256" key="11">
    <source>
        <dbReference type="ARBA" id="ARBA00024779"/>
    </source>
</evidence>
<dbReference type="Gene3D" id="2.40.30.130">
    <property type="match status" value="1"/>
</dbReference>
<evidence type="ECO:0000313" key="16">
    <source>
        <dbReference type="EMBL" id="KAB2339339.1"/>
    </source>
</evidence>
<evidence type="ECO:0000256" key="7">
    <source>
        <dbReference type="ARBA" id="ARBA00022840"/>
    </source>
</evidence>
<dbReference type="GO" id="GO:0005829">
    <property type="term" value="C:cytosol"/>
    <property type="evidence" value="ECO:0007669"/>
    <property type="project" value="TreeGrafter"/>
</dbReference>
<dbReference type="InterPro" id="IPR018164">
    <property type="entry name" value="Ala-tRNA-synth_IIc_N"/>
</dbReference>
<dbReference type="FunFam" id="3.10.310.40:FF:000001">
    <property type="entry name" value="Alanine--tRNA ligase"/>
    <property type="match status" value="1"/>
</dbReference>
<comment type="cofactor">
    <cofactor evidence="13">
        <name>Zn(2+)</name>
        <dbReference type="ChEBI" id="CHEBI:29105"/>
    </cofactor>
    <text evidence="13">Binds 1 zinc ion per subunit.</text>
</comment>
<comment type="subcellular location">
    <subcellularLocation>
        <location evidence="13">Cytoplasm</location>
    </subcellularLocation>
</comment>
<dbReference type="GO" id="GO:0005524">
    <property type="term" value="F:ATP binding"/>
    <property type="evidence" value="ECO:0007669"/>
    <property type="project" value="UniProtKB-UniRule"/>
</dbReference>
<evidence type="ECO:0000256" key="13">
    <source>
        <dbReference type="HAMAP-Rule" id="MF_00036"/>
    </source>
</evidence>
<dbReference type="InterPro" id="IPR012947">
    <property type="entry name" value="tRNA_SAD"/>
</dbReference>
<dbReference type="AlphaFoldDB" id="A0A6H9Y5Q4"/>
<evidence type="ECO:0000256" key="5">
    <source>
        <dbReference type="ARBA" id="ARBA00022741"/>
    </source>
</evidence>
<feature type="binding site" evidence="13">
    <location>
        <position position="674"/>
    </location>
    <ligand>
        <name>Zn(2+)</name>
        <dbReference type="ChEBI" id="CHEBI:29105"/>
    </ligand>
</feature>
<dbReference type="PROSITE" id="PS50860">
    <property type="entry name" value="AA_TRNA_LIGASE_II_ALA"/>
    <property type="match status" value="1"/>
</dbReference>
<dbReference type="CDD" id="cd00673">
    <property type="entry name" value="AlaRS_core"/>
    <property type="match status" value="1"/>
</dbReference>
<name>A0A6H9Y5Q4_9ACTN</name>
<dbReference type="SUPFAM" id="SSF50447">
    <property type="entry name" value="Translation proteins"/>
    <property type="match status" value="1"/>
</dbReference>
<keyword evidence="5 13" id="KW-0547">Nucleotide-binding</keyword>
<evidence type="ECO:0000256" key="6">
    <source>
        <dbReference type="ARBA" id="ARBA00022833"/>
    </source>
</evidence>
<keyword evidence="10 13" id="KW-0030">Aminoacyl-tRNA synthetase</keyword>
<evidence type="ECO:0000256" key="14">
    <source>
        <dbReference type="SAM" id="Coils"/>
    </source>
</evidence>
<proteinExistence type="inferred from homology"/>
<dbReference type="Gene3D" id="3.30.930.10">
    <property type="entry name" value="Bira Bifunctional Protein, Domain 2"/>
    <property type="match status" value="1"/>
</dbReference>
<dbReference type="OrthoDB" id="9803884at2"/>
<dbReference type="RefSeq" id="WP_151571069.1">
    <property type="nucleotide sequence ID" value="NZ_WBMT01000036.1"/>
</dbReference>
<comment type="catalytic activity">
    <reaction evidence="12 13">
        <text>tRNA(Ala) + L-alanine + ATP = L-alanyl-tRNA(Ala) + AMP + diphosphate</text>
        <dbReference type="Rhea" id="RHEA:12540"/>
        <dbReference type="Rhea" id="RHEA-COMP:9657"/>
        <dbReference type="Rhea" id="RHEA-COMP:9923"/>
        <dbReference type="ChEBI" id="CHEBI:30616"/>
        <dbReference type="ChEBI" id="CHEBI:33019"/>
        <dbReference type="ChEBI" id="CHEBI:57972"/>
        <dbReference type="ChEBI" id="CHEBI:78442"/>
        <dbReference type="ChEBI" id="CHEBI:78497"/>
        <dbReference type="ChEBI" id="CHEBI:456215"/>
        <dbReference type="EC" id="6.1.1.7"/>
    </reaction>
</comment>
<dbReference type="InterPro" id="IPR045864">
    <property type="entry name" value="aa-tRNA-synth_II/BPL/LPL"/>
</dbReference>
<dbReference type="GO" id="GO:0002161">
    <property type="term" value="F:aminoacyl-tRNA deacylase activity"/>
    <property type="evidence" value="ECO:0007669"/>
    <property type="project" value="TreeGrafter"/>
</dbReference>
<dbReference type="InterPro" id="IPR018162">
    <property type="entry name" value="Ala-tRNA-ligase_IIc_anticod-bd"/>
</dbReference>
<dbReference type="SMART" id="SM00863">
    <property type="entry name" value="tRNA_SAD"/>
    <property type="match status" value="1"/>
</dbReference>
<dbReference type="InterPro" id="IPR002318">
    <property type="entry name" value="Ala-tRNA-lgiase_IIc"/>
</dbReference>
<comment type="caution">
    <text evidence="16">The sequence shown here is derived from an EMBL/GenBank/DDBJ whole genome shotgun (WGS) entry which is preliminary data.</text>
</comment>
<dbReference type="Proteomes" id="UP000468735">
    <property type="component" value="Unassembled WGS sequence"/>
</dbReference>